<organism evidence="1 2">
    <name type="scientific">Rhipicephalus sanguineus</name>
    <name type="common">Brown dog tick</name>
    <name type="synonym">Ixodes sanguineus</name>
    <dbReference type="NCBI Taxonomy" id="34632"/>
    <lineage>
        <taxon>Eukaryota</taxon>
        <taxon>Metazoa</taxon>
        <taxon>Ecdysozoa</taxon>
        <taxon>Arthropoda</taxon>
        <taxon>Chelicerata</taxon>
        <taxon>Arachnida</taxon>
        <taxon>Acari</taxon>
        <taxon>Parasitiformes</taxon>
        <taxon>Ixodida</taxon>
        <taxon>Ixodoidea</taxon>
        <taxon>Ixodidae</taxon>
        <taxon>Rhipicephalinae</taxon>
        <taxon>Rhipicephalus</taxon>
        <taxon>Rhipicephalus</taxon>
    </lineage>
</organism>
<reference evidence="1" key="1">
    <citation type="journal article" date="2020" name="Cell">
        <title>Large-Scale Comparative Analyses of Tick Genomes Elucidate Their Genetic Diversity and Vector Capacities.</title>
        <authorList>
            <consortium name="Tick Genome and Microbiome Consortium (TIGMIC)"/>
            <person name="Jia N."/>
            <person name="Wang J."/>
            <person name="Shi W."/>
            <person name="Du L."/>
            <person name="Sun Y."/>
            <person name="Zhan W."/>
            <person name="Jiang J.F."/>
            <person name="Wang Q."/>
            <person name="Zhang B."/>
            <person name="Ji P."/>
            <person name="Bell-Sakyi L."/>
            <person name="Cui X.M."/>
            <person name="Yuan T.T."/>
            <person name="Jiang B.G."/>
            <person name="Yang W.F."/>
            <person name="Lam T.T."/>
            <person name="Chang Q.C."/>
            <person name="Ding S.J."/>
            <person name="Wang X.J."/>
            <person name="Zhu J.G."/>
            <person name="Ruan X.D."/>
            <person name="Zhao L."/>
            <person name="Wei J.T."/>
            <person name="Ye R.Z."/>
            <person name="Que T.C."/>
            <person name="Du C.H."/>
            <person name="Zhou Y.H."/>
            <person name="Cheng J.X."/>
            <person name="Dai P.F."/>
            <person name="Guo W.B."/>
            <person name="Han X.H."/>
            <person name="Huang E.J."/>
            <person name="Li L.F."/>
            <person name="Wei W."/>
            <person name="Gao Y.C."/>
            <person name="Liu J.Z."/>
            <person name="Shao H.Z."/>
            <person name="Wang X."/>
            <person name="Wang C.C."/>
            <person name="Yang T.C."/>
            <person name="Huo Q.B."/>
            <person name="Li W."/>
            <person name="Chen H.Y."/>
            <person name="Chen S.E."/>
            <person name="Zhou L.G."/>
            <person name="Ni X.B."/>
            <person name="Tian J.H."/>
            <person name="Sheng Y."/>
            <person name="Liu T."/>
            <person name="Pan Y.S."/>
            <person name="Xia L.Y."/>
            <person name="Li J."/>
            <person name="Zhao F."/>
            <person name="Cao W.C."/>
        </authorList>
    </citation>
    <scope>NUCLEOTIDE SEQUENCE</scope>
    <source>
        <strain evidence="1">Rsan-2018</strain>
    </source>
</reference>
<dbReference type="EMBL" id="JABSTV010001252">
    <property type="protein sequence ID" value="KAH7948443.1"/>
    <property type="molecule type" value="Genomic_DNA"/>
</dbReference>
<sequence>MYVGLTIDPSLTWIPAAKVATFKATKVQAAVGKLLSRSQGYTPRLALLLYDTAATAVQIYVLPMVQLAPHCKEQLERQHRMAVRCFMGVTRRHRRLLH</sequence>
<name>A0A9D4PQF2_RHISA</name>
<reference evidence="1" key="2">
    <citation type="submission" date="2021-09" db="EMBL/GenBank/DDBJ databases">
        <authorList>
            <person name="Jia N."/>
            <person name="Wang J."/>
            <person name="Shi W."/>
            <person name="Du L."/>
            <person name="Sun Y."/>
            <person name="Zhan W."/>
            <person name="Jiang J."/>
            <person name="Wang Q."/>
            <person name="Zhang B."/>
            <person name="Ji P."/>
            <person name="Sakyi L.B."/>
            <person name="Cui X."/>
            <person name="Yuan T."/>
            <person name="Jiang B."/>
            <person name="Yang W."/>
            <person name="Lam T.T.-Y."/>
            <person name="Chang Q."/>
            <person name="Ding S."/>
            <person name="Wang X."/>
            <person name="Zhu J."/>
            <person name="Ruan X."/>
            <person name="Zhao L."/>
            <person name="Wei J."/>
            <person name="Que T."/>
            <person name="Du C."/>
            <person name="Cheng J."/>
            <person name="Dai P."/>
            <person name="Han X."/>
            <person name="Huang E."/>
            <person name="Gao Y."/>
            <person name="Liu J."/>
            <person name="Shao H."/>
            <person name="Ye R."/>
            <person name="Li L."/>
            <person name="Wei W."/>
            <person name="Wang X."/>
            <person name="Wang C."/>
            <person name="Huo Q."/>
            <person name="Li W."/>
            <person name="Guo W."/>
            <person name="Chen H."/>
            <person name="Chen S."/>
            <person name="Zhou L."/>
            <person name="Zhou L."/>
            <person name="Ni X."/>
            <person name="Tian J."/>
            <person name="Zhou Y."/>
            <person name="Sheng Y."/>
            <person name="Liu T."/>
            <person name="Pan Y."/>
            <person name="Xia L."/>
            <person name="Li J."/>
            <person name="Zhao F."/>
            <person name="Cao W."/>
        </authorList>
    </citation>
    <scope>NUCLEOTIDE SEQUENCE</scope>
    <source>
        <strain evidence="1">Rsan-2018</strain>
        <tissue evidence="1">Larvae</tissue>
    </source>
</reference>
<dbReference type="Proteomes" id="UP000821837">
    <property type="component" value="Chromosome 6"/>
</dbReference>
<proteinExistence type="predicted"/>
<protein>
    <submittedName>
        <fullName evidence="1">Uncharacterized protein</fullName>
    </submittedName>
</protein>
<accession>A0A9D4PQF2</accession>
<dbReference type="AlphaFoldDB" id="A0A9D4PQF2"/>
<keyword evidence="2" id="KW-1185">Reference proteome</keyword>
<evidence type="ECO:0000313" key="1">
    <source>
        <dbReference type="EMBL" id="KAH7948443.1"/>
    </source>
</evidence>
<gene>
    <name evidence="1" type="ORF">HPB52_022707</name>
</gene>
<comment type="caution">
    <text evidence="1">The sequence shown here is derived from an EMBL/GenBank/DDBJ whole genome shotgun (WGS) entry which is preliminary data.</text>
</comment>
<evidence type="ECO:0000313" key="2">
    <source>
        <dbReference type="Proteomes" id="UP000821837"/>
    </source>
</evidence>